<evidence type="ECO:0000313" key="6">
    <source>
        <dbReference type="Proteomes" id="UP000321578"/>
    </source>
</evidence>
<dbReference type="Pfam" id="PF00005">
    <property type="entry name" value="ABC_tran"/>
    <property type="match status" value="1"/>
</dbReference>
<dbReference type="OrthoDB" id="9782239at2"/>
<keyword evidence="6" id="KW-1185">Reference proteome</keyword>
<evidence type="ECO:0000256" key="1">
    <source>
        <dbReference type="ARBA" id="ARBA00022448"/>
    </source>
</evidence>
<dbReference type="PROSITE" id="PS50893">
    <property type="entry name" value="ABC_TRANSPORTER_2"/>
    <property type="match status" value="1"/>
</dbReference>
<dbReference type="PANTHER" id="PTHR42781:SF4">
    <property type="entry name" value="SPERMIDINE_PUTRESCINE IMPORT ATP-BINDING PROTEIN POTA"/>
    <property type="match status" value="1"/>
</dbReference>
<dbReference type="InterPro" id="IPR017871">
    <property type="entry name" value="ABC_transporter-like_CS"/>
</dbReference>
<evidence type="ECO:0000313" key="5">
    <source>
        <dbReference type="EMBL" id="TXD89213.1"/>
    </source>
</evidence>
<dbReference type="EMBL" id="VORO01000008">
    <property type="protein sequence ID" value="TXD89213.1"/>
    <property type="molecule type" value="Genomic_DNA"/>
</dbReference>
<evidence type="ECO:0000256" key="3">
    <source>
        <dbReference type="ARBA" id="ARBA00022840"/>
    </source>
</evidence>
<dbReference type="InterPro" id="IPR003593">
    <property type="entry name" value="AAA+_ATPase"/>
</dbReference>
<dbReference type="GO" id="GO:0005524">
    <property type="term" value="F:ATP binding"/>
    <property type="evidence" value="ECO:0007669"/>
    <property type="project" value="UniProtKB-KW"/>
</dbReference>
<protein>
    <submittedName>
        <fullName evidence="5">ABC transporter ATP-binding protein</fullName>
    </submittedName>
</protein>
<evidence type="ECO:0000256" key="2">
    <source>
        <dbReference type="ARBA" id="ARBA00022741"/>
    </source>
</evidence>
<dbReference type="PANTHER" id="PTHR42781">
    <property type="entry name" value="SPERMIDINE/PUTRESCINE IMPORT ATP-BINDING PROTEIN POTA"/>
    <property type="match status" value="1"/>
</dbReference>
<dbReference type="SUPFAM" id="SSF52540">
    <property type="entry name" value="P-loop containing nucleoside triphosphate hydrolases"/>
    <property type="match status" value="1"/>
</dbReference>
<organism evidence="5 6">
    <name type="scientific">Subsaximicrobium wynnwilliamsii</name>
    <dbReference type="NCBI Taxonomy" id="291179"/>
    <lineage>
        <taxon>Bacteria</taxon>
        <taxon>Pseudomonadati</taxon>
        <taxon>Bacteroidota</taxon>
        <taxon>Flavobacteriia</taxon>
        <taxon>Flavobacteriales</taxon>
        <taxon>Flavobacteriaceae</taxon>
        <taxon>Subsaximicrobium</taxon>
    </lineage>
</organism>
<name>A0A5C6ZGH9_9FLAO</name>
<dbReference type="RefSeq" id="WP_147086296.1">
    <property type="nucleotide sequence ID" value="NZ_VORM01000008.1"/>
</dbReference>
<dbReference type="Proteomes" id="UP000321578">
    <property type="component" value="Unassembled WGS sequence"/>
</dbReference>
<dbReference type="GO" id="GO:0015697">
    <property type="term" value="P:quaternary ammonium group transport"/>
    <property type="evidence" value="ECO:0007669"/>
    <property type="project" value="UniProtKB-ARBA"/>
</dbReference>
<keyword evidence="1" id="KW-0813">Transport</keyword>
<comment type="caution">
    <text evidence="5">The sequence shown here is derived from an EMBL/GenBank/DDBJ whole genome shotgun (WGS) entry which is preliminary data.</text>
</comment>
<dbReference type="PROSITE" id="PS00211">
    <property type="entry name" value="ABC_TRANSPORTER_1"/>
    <property type="match status" value="1"/>
</dbReference>
<dbReference type="FunFam" id="3.40.50.300:FF:000425">
    <property type="entry name" value="Probable ABC transporter, ATP-binding subunit"/>
    <property type="match status" value="1"/>
</dbReference>
<accession>A0A5C6ZGH9</accession>
<dbReference type="InterPro" id="IPR050093">
    <property type="entry name" value="ABC_SmlMolc_Importer"/>
</dbReference>
<gene>
    <name evidence="5" type="ORF">ESY86_09145</name>
</gene>
<dbReference type="GO" id="GO:0016887">
    <property type="term" value="F:ATP hydrolysis activity"/>
    <property type="evidence" value="ECO:0007669"/>
    <property type="project" value="InterPro"/>
</dbReference>
<feature type="domain" description="ABC transporter" evidence="4">
    <location>
        <begin position="5"/>
        <end position="235"/>
    </location>
</feature>
<dbReference type="InterPro" id="IPR027417">
    <property type="entry name" value="P-loop_NTPase"/>
</dbReference>
<reference evidence="5 6" key="1">
    <citation type="submission" date="2019-08" db="EMBL/GenBank/DDBJ databases">
        <title>Genomes of Subsaximicrobium wynnwilliamsii strains.</title>
        <authorList>
            <person name="Bowman J.P."/>
        </authorList>
    </citation>
    <scope>NUCLEOTIDE SEQUENCE [LARGE SCALE GENOMIC DNA]</scope>
    <source>
        <strain evidence="5 6">2-80-2</strain>
    </source>
</reference>
<evidence type="ECO:0000259" key="4">
    <source>
        <dbReference type="PROSITE" id="PS50893"/>
    </source>
</evidence>
<proteinExistence type="predicted"/>
<sequence>MTHILNIKDLYKNFGKETILKNINLSLEKNTVLSLLGSSGSGKTTLLKIIAGLESEDKGELLLNGKNLANKKPQQRNIVYLYQEALLFPHLNAFENIAFGLRLKKVDSKVIMEKVNHMLEHLDMARHAEKMPNQLSGGQRQRISFGRAMVIEPELLLLDEPFGALDAITRGKMQELFKDLAHKMHISALFVTHDLKEAIVMGDQIGKIQKGQLLQYATKKEFYKDEFSGVQKEIDFWKQINNN</sequence>
<dbReference type="SMART" id="SM00382">
    <property type="entry name" value="AAA"/>
    <property type="match status" value="1"/>
</dbReference>
<dbReference type="InterPro" id="IPR003439">
    <property type="entry name" value="ABC_transporter-like_ATP-bd"/>
</dbReference>
<keyword evidence="2" id="KW-0547">Nucleotide-binding</keyword>
<keyword evidence="3 5" id="KW-0067">ATP-binding</keyword>
<dbReference type="Gene3D" id="3.40.50.300">
    <property type="entry name" value="P-loop containing nucleotide triphosphate hydrolases"/>
    <property type="match status" value="1"/>
</dbReference>
<dbReference type="AlphaFoldDB" id="A0A5C6ZGH9"/>